<accession>A0A6J5NMW0</accession>
<reference evidence="1" key="1">
    <citation type="submission" date="2020-04" db="EMBL/GenBank/DDBJ databases">
        <authorList>
            <person name="Chiriac C."/>
            <person name="Salcher M."/>
            <person name="Ghai R."/>
            <person name="Kavagutti S V."/>
        </authorList>
    </citation>
    <scope>NUCLEOTIDE SEQUENCE</scope>
</reference>
<organism evidence="1">
    <name type="scientific">uncultured Caudovirales phage</name>
    <dbReference type="NCBI Taxonomy" id="2100421"/>
    <lineage>
        <taxon>Viruses</taxon>
        <taxon>Duplodnaviria</taxon>
        <taxon>Heunggongvirae</taxon>
        <taxon>Uroviricota</taxon>
        <taxon>Caudoviricetes</taxon>
        <taxon>Peduoviridae</taxon>
        <taxon>Maltschvirus</taxon>
        <taxon>Maltschvirus maltsch</taxon>
    </lineage>
</organism>
<proteinExistence type="predicted"/>
<sequence length="159" mass="17970">MADHTDKIYTFLQLEAALCIWEWFCERGFGASSIANPLPDVWEAARSDEGTVAMRLHVTPALADVALAVYEKVEEDVTDNLCWSYDWDYIPWVCSQIEAIEIKHNAQRESVITFKPSTDELIHRFKVMVGKPAHLGNTVQHGDNALLIPNAPGDWRAED</sequence>
<dbReference type="EMBL" id="LR796682">
    <property type="protein sequence ID" value="CAB4158741.1"/>
    <property type="molecule type" value="Genomic_DNA"/>
</dbReference>
<gene>
    <name evidence="1" type="ORF">UFOVP706_27</name>
</gene>
<name>A0A6J5NMW0_9CAUD</name>
<protein>
    <submittedName>
        <fullName evidence="1">Uncharacterized protein</fullName>
    </submittedName>
</protein>
<evidence type="ECO:0000313" key="1">
    <source>
        <dbReference type="EMBL" id="CAB4158741.1"/>
    </source>
</evidence>